<proteinExistence type="predicted"/>
<dbReference type="Gene3D" id="3.30.2160.10">
    <property type="entry name" value="Hect, E3 ligase catalytic domain"/>
    <property type="match status" value="1"/>
</dbReference>
<evidence type="ECO:0000313" key="6">
    <source>
        <dbReference type="EMBL" id="OQS02636.1"/>
    </source>
</evidence>
<dbReference type="PANTHER" id="PTHR46654">
    <property type="entry name" value="E3 UBIQUITIN-PROTEIN LIGASE HECTD3"/>
    <property type="match status" value="1"/>
</dbReference>
<dbReference type="Gene3D" id="3.30.2410.10">
    <property type="entry name" value="Hect, E3 ligase catalytic domain"/>
    <property type="match status" value="1"/>
</dbReference>
<accession>A0A1V9ZX98</accession>
<keyword evidence="1 2" id="KW-0833">Ubl conjugation pathway</keyword>
<dbReference type="InterPro" id="IPR000569">
    <property type="entry name" value="HECT_dom"/>
</dbReference>
<dbReference type="STRING" id="74557.A0A1V9ZX98"/>
<dbReference type="CDD" id="cd11709">
    <property type="entry name" value="SPRY"/>
    <property type="match status" value="1"/>
</dbReference>
<dbReference type="EMBL" id="JNBS01001100">
    <property type="protein sequence ID" value="OQS02636.1"/>
    <property type="molecule type" value="Genomic_DNA"/>
</dbReference>
<dbReference type="Pfam" id="PF00632">
    <property type="entry name" value="HECT"/>
    <property type="match status" value="1"/>
</dbReference>
<dbReference type="GO" id="GO:0046872">
    <property type="term" value="F:metal ion binding"/>
    <property type="evidence" value="ECO:0007669"/>
    <property type="project" value="InterPro"/>
</dbReference>
<dbReference type="InterPro" id="IPR035983">
    <property type="entry name" value="Hect_E3_ubiquitin_ligase"/>
</dbReference>
<feature type="domain" description="B30.2/SPRY" evidence="3">
    <location>
        <begin position="3122"/>
        <end position="3325"/>
    </location>
</feature>
<dbReference type="PANTHER" id="PTHR46654:SF1">
    <property type="entry name" value="E3 UBIQUITIN-PROTEIN LIGASE HECTD3"/>
    <property type="match status" value="1"/>
</dbReference>
<protein>
    <submittedName>
        <fullName evidence="6">HECT E3 ubiquitin ligase</fullName>
    </submittedName>
</protein>
<dbReference type="Gene3D" id="3.90.1750.10">
    <property type="entry name" value="Hect, E3 ligase catalytic domains"/>
    <property type="match status" value="1"/>
</dbReference>
<feature type="domain" description="MIB/HERC2" evidence="5">
    <location>
        <begin position="2871"/>
        <end position="2949"/>
    </location>
</feature>
<dbReference type="Gene3D" id="2.30.30.40">
    <property type="entry name" value="SH3 Domains"/>
    <property type="match status" value="1"/>
</dbReference>
<dbReference type="GO" id="GO:0004842">
    <property type="term" value="F:ubiquitin-protein transferase activity"/>
    <property type="evidence" value="ECO:0007669"/>
    <property type="project" value="InterPro"/>
</dbReference>
<dbReference type="SUPFAM" id="SSF159034">
    <property type="entry name" value="Mib/herc2 domain-like"/>
    <property type="match status" value="1"/>
</dbReference>
<gene>
    <name evidence="6" type="ORF">THRCLA_05002</name>
</gene>
<dbReference type="GO" id="GO:0016567">
    <property type="term" value="P:protein ubiquitination"/>
    <property type="evidence" value="ECO:0007669"/>
    <property type="project" value="InterPro"/>
</dbReference>
<reference evidence="6 7" key="1">
    <citation type="journal article" date="2014" name="Genome Biol. Evol.">
        <title>The secreted proteins of Achlya hypogyna and Thraustotheca clavata identify the ancestral oomycete secretome and reveal gene acquisitions by horizontal gene transfer.</title>
        <authorList>
            <person name="Misner I."/>
            <person name="Blouin N."/>
            <person name="Leonard G."/>
            <person name="Richards T.A."/>
            <person name="Lane C.E."/>
        </authorList>
    </citation>
    <scope>NUCLEOTIDE SEQUENCE [LARGE SCALE GENOMIC DNA]</scope>
    <source>
        <strain evidence="6 7">ATCC 34112</strain>
    </source>
</reference>
<keyword evidence="7" id="KW-1185">Reference proteome</keyword>
<dbReference type="Pfam" id="PF06701">
    <property type="entry name" value="MIB_HERC2"/>
    <property type="match status" value="1"/>
</dbReference>
<evidence type="ECO:0000256" key="1">
    <source>
        <dbReference type="ARBA" id="ARBA00022786"/>
    </source>
</evidence>
<sequence length="3948" mass="442006">MRKSVDAWNAAHLPQEVLHDGELLSQEYISLLVEESDADRDRILEAFGKLKAQRIAGPAPGTYSGDELDRLNLFVFPQQSESFKESFDAVTPSAVLRESTLTTMSSNSIADQLMRFQKAYCIKKNNQLLGRALVPDEILQEITSPYKITAHDPVVFPAKIFSMASTRFHLDMMQYFRKKEPMLFASGMQSVLSSILDCPPRSMVEIQTNTAEFAVFNSLVDFATAITSDSESSASDTWFALTLLLALGESTGRLHPLLAGLAYLLDNESFLASLSIYEAHEKQIKDVLERFESYDVRFQLDLLSDAAKRIRVLEDSTKSEDDENNDKTYSSIATDGKHLFAWSSTSGLVKIGSGHNGSAAGKIYAQKSSEELSIESGDVSVLVVADQLYLAILPSKTEANPVGEASKLLPIEKSTLTVGTATNLPAEHTSWFTDGFALYTASTIAASELVVNRISNLTDMNVDKTWQLSMATDAQAFYRRSSDVLYYTNGREIVASQHNGSGSMHSLHAILNSGKIEVGHHKADVDAKAISYDSTNNLVWAATSSHEEKWLHSYYNQGLKIANSQSSSDTSIDNTSLPLTDRFFIKLNSIVNAYVAKDSFEDTHIVNAVDLHEMTFKSLLTIITKSRSERYLEVPLKVLLINVQHWHHVKKPEAVGALVAQSDLGKILANLLESPPENKCLLESTQKLTVACLDLSHSTLNDQWKYLIELLQAAHANSLHKGHRATLGLIMDRLASHDKMQAFISSNLVNSTEWIELIHLTKINAESITESNDAFLVSISKKMTKLLVASALAIIGGYVNASISLDAFFKASQHILKAALTLTKVIDVDALEDSLVGQIVGLYVEHVNVILRDVRSPPLEDLEQLVITMSTLLENIKPMTTTLTSQNERKVSCIEAVKSMESIHPNPANAHESKEFVLPGATTMTITFDERSSTEGYYNSITFYTDESCVSYYGDERYYGNGDNKVWPGVGSVPPLFIPSNKCYIVFHTESNAGDYWGYRFDAKAKEERLVRSLHWLEALEESLLECLGDIAYHGLTTWSNIQPVETENSSVLLTDLFRGGLRHDAITTKPDQIQTFLDELIELPDESPAAEVARLLKSKTVQDQGSIPYINRAVRAVAAAILYHNGWAIDALALSQGIRNDPSTMLLKAWRNAQKMRHWFHLGDAQLKPVISEAKPVLKRQPSAYTGASDESLQVLCANVVERAQFLLTLSPGAEEQSMSKKRWGALAKFARSHRSGDDATMMQKWHALVDEAKAATDLKELIKYRKNAAGRDSHIKTMTELVLEFVQSDTSVRDMKTAVFLRNQRAHYRRLGLLALDSAVRDTSDKGAVVIESYSSSLQHTSSTVHLNWNLHGSDITIRQKVRESFKDIVSALPLLLKDDSTNTLFLTNALKLIALDFDSRDAELLIPDLLPLVFDLLLSTNAQIRSAAQSTVRLWCARFFTDISSLQPLLISLLQSYLEKVSAKLFPLDPVSTEIVHLPRIMLTMPLELITPDIFTLQFFIFHQELPIRQLKIGDRVKHGPNWSMSSDEALSIGDVGVVKKLDGSSAAVDWQPADGVVGEGAKTGQTKFFKYNETTQEIIPFDRDSSGLICSFEGATSEVCSLHINLTSQFEIRVGQEVVATSSVPLEKLSWQKITVLRQESSLQVMIDAEVILTHTIHEAAQNVVFGQTRLMHENAASAWVRFDEDESTVDGTPEATDIDIPLHALGVFMTVVPLSPSLLKPLSSLKDVLWMAFSEVSPLEVRVAAINVLTSLQDMSMVSAAFSTLPFEQKDLITYVRELLGHYMYPTKSTLPFQDAVWLVATLARFLRIYSERIDTLLLLEESIVDDLHRLTSYSTLAQDEVRQIISSVALLGGAHDGIFVGNTVQYKSLEDPKTVVKGIIVSLDSFGNTARVVPESDLTKLEYVQLEAIAADTTSSPPDVAKLYELLDASFVDELRQLLELRDDLPLWLLDIRVRLLKILPFMTEQVSMVASLMPQWLTLSQTPISGQVPPAKSNKIMYQSGHPYGMSIDAYQTVVVEGATSLRITFDERSRTEHDYDYIKFYKDDSYNDVWGQPSYTGRDGSENWPGFGGREPLEIPTNKFVLFWHTDPSGNDWGWLLHIEAVYSKNKTPSKPNWTLNQLEQRVFHYTDMMHQHQLSPSVTTKTLPAPVENTLPETWQEEMLYFTDEDDKKLVVVCPVNLYAEASNESDIIASDLAIGTTAKVIDSNGAWILVEALEHTGWCHLRNGDVFNFISPTESVSPAYTTMLECVKEPYVIGPVSGLLKTTDADINADDLETHFVPKGKPADKTLVPSALGDMLNNLASHYARVCLRAVCLKSVEDQTISANVYFELCDLFVFEKDIESPNPLFATQLTRLCHDETFRSNIIENTLRRLDGALAQLPKQSVNYVHIEKIPPLSQRRVYFPGASRLRVVFREDDTNVTNSDDSIRFYDTSGALLGQYTGAKDSGNWPGIGDVPPLVVEGNTLLVVNYVPSYFDTGTHAFKVYAEGFPTDVAPTTDVPETVEGTIRLACWILMVLAQNELLKFDDQVPMVKTLDLLFHVYQRLPPSNQVRVLDTLIALLRWKESAFVLFRGLSTYQVQRMHSFLHGKMGLRHEIDQHYGDDRSPLMQRLVQCNLEWDHQLQLYSNHIEELNNTFSNFVWDSIEGFTIIDGDRVELSIDTKTTVRATSFTNASVIAWDIIIHHLSSEVVVGIVGYENNEIAYGINSNGTLLPAESIQTTTFGENDVITLELNMDCNTLAVRRNQALLHRASITSGVQYYPAVSLQAVGDSVSITKRGPYNDLVAYNAVPEWYAASRKAMSMVNAFADFTPSTALTLKASSVDVPDSSKLQLVAYNASAWFAPMKITDPNGTTKIIEQEKLKAQKVYDDYLPLLTRVVRGYDWHYFDEDGGSGNIGVVLSMIPWNGCPNKAVKVMWLKSNAIGVYRYGYNGTFDVEPLNEQSSLDSFAVIDGPSFDIEPLSIPMVPTADSITAPLPSLHDHFTIQFWIEPKTSSSRQTIFQLSSMNEAKDLGWSILLELNSQLKLVCSLEKITGETRDVQKLEGPTLQELKWSRIELATCGSLVAFHLNGELKNYERFSNKLNWTNVGPSTLVLGGESLSGRLTSVKLWDSPMYLEQYFKESVFHDVHNSYEATTRKPQSFEEMVQIATEEIELPPLAKTLASMTTVNHGTSFPSLRPKDIFITSHAKVYYEMTLLDGNANQLGWSFGDCSFTVISPSVTGVGDVDYTYAIDLNRMVLWHIDKEDIETTPWTAGDVVGFLLDTEAGEMTFSLNGKLLENIAFRREENDDWFAHGPIYPSAAFSINCGAIWNFGHTPFNNLPEGYQSVLEASGALAVSPVTFELFDFERKTWYELSMWYRVQPYLRPSLLGSWPSENESNEAAVVDISYSNLSVIPIDSLAVSTLAQNAQPLPLDLPRGTFAHEYAELVRYINQLVSSRGWSRDDLLSKTWEEVAPKNEEELVKWPLLNQANKSSVTLQTRFEALKAVNQAIRTHLMMYIDVEYNPSYTSTLLSKLMASRDYIFGVVKQELWDREVNSTSNYGASKTLVLNRPKASRFLESAPPNTLNPFALFIQAYQGLKMYKPAEYCSSTRLYTVTFLGENAIDAGGPYRETFSQFAAELQSSQLPLLLPTPNNHHNVGNNRDAFVLHPSANQSQRNIQLMIFFGKLLGVAIRTKEYLDLNLSQVVWKLLAHEPLVIEDLEAVDSLVVSSMRSIRHIDNDGITEELFEDVIQETFTTLSTDNRTVPIVPNGESITVTFENRHEFADKVEQFRLHEYDEVAAYLRQGLGLVVPLQILRLFSWREVEMMVCGSPSIDVDLLCECTEYSCCEPTDPHVIWFWEVLREFSEESRRMFLKFVWGRIRLPRSKNEFGQYFKLQNNAREPADTYLPVSHTCFFSLELPRYSTKNILSKRLMYAIYNCQAIDGDGDALAANQLGWED</sequence>
<feature type="domain" description="HECT" evidence="4">
    <location>
        <begin position="3604"/>
        <end position="3940"/>
    </location>
</feature>
<dbReference type="OrthoDB" id="239701at2759"/>
<dbReference type="SMART" id="SM00449">
    <property type="entry name" value="SPRY"/>
    <property type="match status" value="1"/>
</dbReference>
<dbReference type="InterPro" id="IPR010606">
    <property type="entry name" value="Mib_Herc2"/>
</dbReference>
<dbReference type="InterPro" id="IPR013320">
    <property type="entry name" value="ConA-like_dom_sf"/>
</dbReference>
<dbReference type="SUPFAM" id="SSF48371">
    <property type="entry name" value="ARM repeat"/>
    <property type="match status" value="1"/>
</dbReference>
<dbReference type="Gene3D" id="2.60.120.920">
    <property type="match status" value="2"/>
</dbReference>
<dbReference type="InterPro" id="IPR001870">
    <property type="entry name" value="B30.2/SPRY"/>
</dbReference>
<evidence type="ECO:0000259" key="4">
    <source>
        <dbReference type="PROSITE" id="PS50237"/>
    </source>
</evidence>
<keyword evidence="6" id="KW-0436">Ligase</keyword>
<dbReference type="PROSITE" id="PS50188">
    <property type="entry name" value="B302_SPRY"/>
    <property type="match status" value="1"/>
</dbReference>
<dbReference type="InterPro" id="IPR016024">
    <property type="entry name" value="ARM-type_fold"/>
</dbReference>
<dbReference type="GO" id="GO:0016874">
    <property type="term" value="F:ligase activity"/>
    <property type="evidence" value="ECO:0007669"/>
    <property type="project" value="UniProtKB-KW"/>
</dbReference>
<dbReference type="SUPFAM" id="SSF56204">
    <property type="entry name" value="Hect, E3 ligase catalytic domain"/>
    <property type="match status" value="1"/>
</dbReference>
<dbReference type="InterPro" id="IPR037252">
    <property type="entry name" value="Mib_Herc2_sf"/>
</dbReference>
<comment type="caution">
    <text evidence="6">The sequence shown here is derived from an EMBL/GenBank/DDBJ whole genome shotgun (WGS) entry which is preliminary data.</text>
</comment>
<dbReference type="Pfam" id="PF00622">
    <property type="entry name" value="SPRY"/>
    <property type="match status" value="1"/>
</dbReference>
<dbReference type="SMART" id="SM00119">
    <property type="entry name" value="HECTc"/>
    <property type="match status" value="1"/>
</dbReference>
<organism evidence="6 7">
    <name type="scientific">Thraustotheca clavata</name>
    <dbReference type="NCBI Taxonomy" id="74557"/>
    <lineage>
        <taxon>Eukaryota</taxon>
        <taxon>Sar</taxon>
        <taxon>Stramenopiles</taxon>
        <taxon>Oomycota</taxon>
        <taxon>Saprolegniomycetes</taxon>
        <taxon>Saprolegniales</taxon>
        <taxon>Achlyaceae</taxon>
        <taxon>Thraustotheca</taxon>
    </lineage>
</organism>
<evidence type="ECO:0000259" key="5">
    <source>
        <dbReference type="PROSITE" id="PS51416"/>
    </source>
</evidence>
<dbReference type="Gene3D" id="2.60.120.200">
    <property type="match status" value="1"/>
</dbReference>
<feature type="active site" description="Glycyl thioester intermediate" evidence="2">
    <location>
        <position position="3903"/>
    </location>
</feature>
<evidence type="ECO:0000256" key="2">
    <source>
        <dbReference type="PROSITE-ProRule" id="PRU00104"/>
    </source>
</evidence>
<dbReference type="PROSITE" id="PS51416">
    <property type="entry name" value="MIB_HERC2"/>
    <property type="match status" value="1"/>
</dbReference>
<dbReference type="InterPro" id="IPR043136">
    <property type="entry name" value="B30.2/SPRY_sf"/>
</dbReference>
<dbReference type="Proteomes" id="UP000243217">
    <property type="component" value="Unassembled WGS sequence"/>
</dbReference>
<evidence type="ECO:0000313" key="7">
    <source>
        <dbReference type="Proteomes" id="UP000243217"/>
    </source>
</evidence>
<dbReference type="InterPro" id="IPR042469">
    <property type="entry name" value="HECTD3"/>
</dbReference>
<dbReference type="PROSITE" id="PS50237">
    <property type="entry name" value="HECT"/>
    <property type="match status" value="1"/>
</dbReference>
<dbReference type="SUPFAM" id="SSF49899">
    <property type="entry name" value="Concanavalin A-like lectins/glucanases"/>
    <property type="match status" value="3"/>
</dbReference>
<name>A0A1V9ZX98_9STRA</name>
<dbReference type="InterPro" id="IPR003877">
    <property type="entry name" value="SPRY_dom"/>
</dbReference>
<evidence type="ECO:0000259" key="3">
    <source>
        <dbReference type="PROSITE" id="PS50188"/>
    </source>
</evidence>